<dbReference type="InterPro" id="IPR036844">
    <property type="entry name" value="Hint_dom_sf"/>
</dbReference>
<name>A0A4Q9G9B1_9RHOB</name>
<accession>A0A4Q9G9B1</accession>
<dbReference type="Gene3D" id="2.170.16.10">
    <property type="entry name" value="Hedgehog/Intein (Hint) domain"/>
    <property type="match status" value="1"/>
</dbReference>
<evidence type="ECO:0000259" key="1">
    <source>
        <dbReference type="Pfam" id="PF13403"/>
    </source>
</evidence>
<feature type="domain" description="Hedgehog/Intein (Hint)" evidence="1">
    <location>
        <begin position="42"/>
        <end position="188"/>
    </location>
</feature>
<dbReference type="Pfam" id="PF13403">
    <property type="entry name" value="Hint_2"/>
    <property type="match status" value="1"/>
</dbReference>
<keyword evidence="3" id="KW-1185">Reference proteome</keyword>
<comment type="caution">
    <text evidence="2">The sequence shown here is derived from an EMBL/GenBank/DDBJ whole genome shotgun (WGS) entry which is preliminary data.</text>
</comment>
<dbReference type="OrthoDB" id="6305173at2"/>
<evidence type="ECO:0000313" key="2">
    <source>
        <dbReference type="EMBL" id="TBN44119.1"/>
    </source>
</evidence>
<evidence type="ECO:0000313" key="3">
    <source>
        <dbReference type="Proteomes" id="UP000293520"/>
    </source>
</evidence>
<proteinExistence type="predicted"/>
<organism evidence="2 3">
    <name type="scientific">Paracoccus subflavus</name>
    <dbReference type="NCBI Taxonomy" id="2528244"/>
    <lineage>
        <taxon>Bacteria</taxon>
        <taxon>Pseudomonadati</taxon>
        <taxon>Pseudomonadota</taxon>
        <taxon>Alphaproteobacteria</taxon>
        <taxon>Rhodobacterales</taxon>
        <taxon>Paracoccaceae</taxon>
        <taxon>Paracoccus</taxon>
    </lineage>
</organism>
<protein>
    <submittedName>
        <fullName evidence="2">Hint domain-containing protein</fullName>
    </submittedName>
</protein>
<reference evidence="2 3" key="1">
    <citation type="submission" date="2019-02" db="EMBL/GenBank/DDBJ databases">
        <title>Paracoccus subflavus sp. nov., isolated from marine sediment of the Pacific Ocean.</title>
        <authorList>
            <person name="Zhang G."/>
        </authorList>
    </citation>
    <scope>NUCLEOTIDE SEQUENCE [LARGE SCALE GENOMIC DNA]</scope>
    <source>
        <strain evidence="2 3">GY0581</strain>
    </source>
</reference>
<dbReference type="SUPFAM" id="SSF51294">
    <property type="entry name" value="Hedgehog/intein (Hint) domain"/>
    <property type="match status" value="1"/>
</dbReference>
<dbReference type="InterPro" id="IPR028992">
    <property type="entry name" value="Hedgehog/Intein_dom"/>
</dbReference>
<dbReference type="Proteomes" id="UP000293520">
    <property type="component" value="Unassembled WGS sequence"/>
</dbReference>
<gene>
    <name evidence="2" type="ORF">EYE42_00800</name>
</gene>
<dbReference type="EMBL" id="SISK01000001">
    <property type="protein sequence ID" value="TBN44119.1"/>
    <property type="molecule type" value="Genomic_DNA"/>
</dbReference>
<dbReference type="AlphaFoldDB" id="A0A4Q9G9B1"/>
<sequence length="248" mass="26547">MPVARPDGSYPTFDLSRPYSFASVQTIGLLDNATPYVPAAVPCFAAGTLIQTARGACGVETLRPGDLVLTRDHGVQTVRWAGGAHVSASGLEERPNLRPILIRAGALGANVPARDLLVSPQHRVLVRSRISHRLFRDAEVMVAAKHLVGLPGIAAADPPGGVTYHHLLFDRHEIILSEGCWTESLYTGPQALLSLTPAARREILGLFPELASGGPPAPARRLLTGREARQLAQRQQHNGGARRLVEAI</sequence>